<dbReference type="GO" id="GO:0009425">
    <property type="term" value="C:bacterial-type flagellum basal body"/>
    <property type="evidence" value="ECO:0007669"/>
    <property type="project" value="InterPro"/>
</dbReference>
<feature type="compositionally biased region" description="Acidic residues" evidence="7">
    <location>
        <begin position="206"/>
        <end position="216"/>
    </location>
</feature>
<dbReference type="InterPro" id="IPR051469">
    <property type="entry name" value="FliN/MopA/SpaO"/>
</dbReference>
<name>A0A923NJQ7_9FIRM</name>
<evidence type="ECO:0000256" key="2">
    <source>
        <dbReference type="ARBA" id="ARBA00009226"/>
    </source>
</evidence>
<proteinExistence type="inferred from homology"/>
<evidence type="ECO:0000256" key="3">
    <source>
        <dbReference type="ARBA" id="ARBA00022475"/>
    </source>
</evidence>
<comment type="similarity">
    <text evidence="2">Belongs to the FliN/MopA/SpaO family.</text>
</comment>
<keyword evidence="11" id="KW-1185">Reference proteome</keyword>
<evidence type="ECO:0000256" key="4">
    <source>
        <dbReference type="ARBA" id="ARBA00022500"/>
    </source>
</evidence>
<comment type="subcellular location">
    <subcellularLocation>
        <location evidence="1">Cell membrane</location>
        <topology evidence="1">Peripheral membrane protein</topology>
        <orientation evidence="1">Cytoplasmic side</orientation>
    </subcellularLocation>
</comment>
<dbReference type="AlphaFoldDB" id="A0A923NJQ7"/>
<dbReference type="InterPro" id="IPR001172">
    <property type="entry name" value="FliN_T3SS_HrcQb"/>
</dbReference>
<dbReference type="RefSeq" id="WP_187301518.1">
    <property type="nucleotide sequence ID" value="NZ_JACRYT010000001.1"/>
</dbReference>
<keyword evidence="6" id="KW-0472">Membrane</keyword>
<keyword evidence="10" id="KW-0282">Flagellum</keyword>
<reference evidence="10" key="1">
    <citation type="submission" date="2020-08" db="EMBL/GenBank/DDBJ databases">
        <title>Genome public.</title>
        <authorList>
            <person name="Liu C."/>
            <person name="Sun Q."/>
        </authorList>
    </citation>
    <scope>NUCLEOTIDE SEQUENCE</scope>
    <source>
        <strain evidence="10">BX12</strain>
    </source>
</reference>
<evidence type="ECO:0000256" key="5">
    <source>
        <dbReference type="ARBA" id="ARBA00022779"/>
    </source>
</evidence>
<keyword evidence="5" id="KW-0283">Flagellar rotation</keyword>
<dbReference type="CDD" id="cd17907">
    <property type="entry name" value="FliY_FliN-Y"/>
    <property type="match status" value="1"/>
</dbReference>
<dbReference type="InterPro" id="IPR036429">
    <property type="entry name" value="SpoA-like_sf"/>
</dbReference>
<sequence length="438" mass="48223">MDNKRLTSMEMDAIGEILNISLGASATAVSTMLDARVDITTPTVQVKKKEEFEFSSLEPAVGVEITYIEGLTGSNIMLLKRSDVKTIVEMLMGVEIPEDEFELDEMNISAICEVMNQMMGASSTALSELLSKTVNISTPVSFEIEDAEQFKEKYFQDQAAMVVIGFDLSIADRMKSEFINLMPIELAKELVAGFFPDGVPQTEQAPAEEETEEKEIADEKPETAEDAHEMMLSQNAEEVSVAEETKEEQAVECPAQSTVFQPEDVAPTVQASDSVPIPEPQAQQTQPVMPAMTMDAGMMQQMMDMMRQQLELQQQQLAQMQKNASGPKQIKVSGMAQPNIQPDKGEVDPEANLDLIMGVPLDISVEIGRTKQFVKDILELNKGSLVVLDKLAGEQVDVFVNGQCIAKGDVVVVEDNFGVRITEILQDEIVIESQEKAR</sequence>
<dbReference type="NCBIfam" id="TIGR02480">
    <property type="entry name" value="fliN"/>
    <property type="match status" value="1"/>
</dbReference>
<dbReference type="GO" id="GO:0071973">
    <property type="term" value="P:bacterial-type flagellum-dependent cell motility"/>
    <property type="evidence" value="ECO:0007669"/>
    <property type="project" value="InterPro"/>
</dbReference>
<dbReference type="EMBL" id="JACRYT010000001">
    <property type="protein sequence ID" value="MBC6678319.1"/>
    <property type="molecule type" value="Genomic_DNA"/>
</dbReference>
<dbReference type="InterPro" id="IPR007597">
    <property type="entry name" value="CheC"/>
</dbReference>
<dbReference type="GO" id="GO:0005886">
    <property type="term" value="C:plasma membrane"/>
    <property type="evidence" value="ECO:0007669"/>
    <property type="project" value="UniProtKB-SubCell"/>
</dbReference>
<dbReference type="Gene3D" id="2.30.330.10">
    <property type="entry name" value="SpoA-like"/>
    <property type="match status" value="1"/>
</dbReference>
<comment type="caution">
    <text evidence="10">The sequence shown here is derived from an EMBL/GenBank/DDBJ whole genome shotgun (WGS) entry which is preliminary data.</text>
</comment>
<gene>
    <name evidence="10" type="primary">fliN</name>
    <name evidence="10" type="ORF">H9L42_00545</name>
</gene>
<dbReference type="GO" id="GO:0016787">
    <property type="term" value="F:hydrolase activity"/>
    <property type="evidence" value="ECO:0007669"/>
    <property type="project" value="InterPro"/>
</dbReference>
<evidence type="ECO:0000256" key="1">
    <source>
        <dbReference type="ARBA" id="ARBA00004413"/>
    </source>
</evidence>
<dbReference type="GO" id="GO:0006935">
    <property type="term" value="P:chemotaxis"/>
    <property type="evidence" value="ECO:0007669"/>
    <property type="project" value="UniProtKB-KW"/>
</dbReference>
<dbReference type="Gene3D" id="3.40.1550.10">
    <property type="entry name" value="CheC-like"/>
    <property type="match status" value="1"/>
</dbReference>
<feature type="domain" description="Flagellar motor switch protein FliN-like C-terminal" evidence="8">
    <location>
        <begin position="355"/>
        <end position="425"/>
    </location>
</feature>
<feature type="domain" description="CheC-like protein" evidence="9">
    <location>
        <begin position="9"/>
        <end position="44"/>
    </location>
</feature>
<protein>
    <submittedName>
        <fullName evidence="10">Flagellar motor switch protein FliN</fullName>
    </submittedName>
</protein>
<feature type="domain" description="CheC-like protein" evidence="9">
    <location>
        <begin position="106"/>
        <end position="141"/>
    </location>
</feature>
<keyword evidence="3" id="KW-1003">Cell membrane</keyword>
<dbReference type="SUPFAM" id="SSF103039">
    <property type="entry name" value="CheC-like"/>
    <property type="match status" value="1"/>
</dbReference>
<dbReference type="InterPro" id="IPR028976">
    <property type="entry name" value="CheC-like_sf"/>
</dbReference>
<keyword evidence="10" id="KW-0969">Cilium</keyword>
<evidence type="ECO:0000256" key="7">
    <source>
        <dbReference type="SAM" id="MobiDB-lite"/>
    </source>
</evidence>
<dbReference type="SUPFAM" id="SSF101801">
    <property type="entry name" value="Surface presentation of antigens (SPOA)"/>
    <property type="match status" value="1"/>
</dbReference>
<evidence type="ECO:0000259" key="8">
    <source>
        <dbReference type="Pfam" id="PF01052"/>
    </source>
</evidence>
<evidence type="ECO:0000313" key="10">
    <source>
        <dbReference type="EMBL" id="MBC6678319.1"/>
    </source>
</evidence>
<evidence type="ECO:0000259" key="9">
    <source>
        <dbReference type="Pfam" id="PF04509"/>
    </source>
</evidence>
<keyword evidence="4" id="KW-0145">Chemotaxis</keyword>
<dbReference type="GO" id="GO:0003774">
    <property type="term" value="F:cytoskeletal motor activity"/>
    <property type="evidence" value="ECO:0007669"/>
    <property type="project" value="InterPro"/>
</dbReference>
<dbReference type="Pfam" id="PF04509">
    <property type="entry name" value="CheC"/>
    <property type="match status" value="2"/>
</dbReference>
<accession>A0A923NJQ7</accession>
<evidence type="ECO:0000256" key="6">
    <source>
        <dbReference type="ARBA" id="ARBA00023136"/>
    </source>
</evidence>
<organism evidence="10 11">
    <name type="scientific">Zhenpiania hominis</name>
    <dbReference type="NCBI Taxonomy" id="2763644"/>
    <lineage>
        <taxon>Bacteria</taxon>
        <taxon>Bacillati</taxon>
        <taxon>Bacillota</taxon>
        <taxon>Clostridia</taxon>
        <taxon>Peptostreptococcales</taxon>
        <taxon>Anaerovoracaceae</taxon>
        <taxon>Zhenpiania</taxon>
    </lineage>
</organism>
<keyword evidence="10" id="KW-0966">Cell projection</keyword>
<dbReference type="InterPro" id="IPR012826">
    <property type="entry name" value="FliN"/>
</dbReference>
<dbReference type="Proteomes" id="UP000602647">
    <property type="component" value="Unassembled WGS sequence"/>
</dbReference>
<dbReference type="InterPro" id="IPR001543">
    <property type="entry name" value="FliN-like_C"/>
</dbReference>
<dbReference type="PANTHER" id="PTHR43484:SF1">
    <property type="entry name" value="FLAGELLAR MOTOR SWITCH PROTEIN FLIN"/>
    <property type="match status" value="1"/>
</dbReference>
<feature type="region of interest" description="Disordered" evidence="7">
    <location>
        <begin position="199"/>
        <end position="223"/>
    </location>
</feature>
<dbReference type="Pfam" id="PF01052">
    <property type="entry name" value="FliMN_C"/>
    <property type="match status" value="1"/>
</dbReference>
<evidence type="ECO:0000313" key="11">
    <source>
        <dbReference type="Proteomes" id="UP000602647"/>
    </source>
</evidence>
<dbReference type="PANTHER" id="PTHR43484">
    <property type="match status" value="1"/>
</dbReference>
<dbReference type="PRINTS" id="PR00956">
    <property type="entry name" value="FLGMOTORFLIN"/>
</dbReference>